<dbReference type="AlphaFoldDB" id="A0A9P6XQ18"/>
<dbReference type="EMBL" id="JAANIU010012967">
    <property type="protein sequence ID" value="KAG1530207.1"/>
    <property type="molecule type" value="Genomic_DNA"/>
</dbReference>
<comment type="caution">
    <text evidence="2">The sequence shown here is derived from an EMBL/GenBank/DDBJ whole genome shotgun (WGS) entry which is preliminary data.</text>
</comment>
<name>A0A9P6XQ18_9FUNG</name>
<keyword evidence="3" id="KW-1185">Reference proteome</keyword>
<evidence type="ECO:0000313" key="2">
    <source>
        <dbReference type="EMBL" id="KAG1530207.1"/>
    </source>
</evidence>
<dbReference type="Proteomes" id="UP000740926">
    <property type="component" value="Unassembled WGS sequence"/>
</dbReference>
<feature type="region of interest" description="Disordered" evidence="1">
    <location>
        <begin position="1"/>
        <end position="48"/>
    </location>
</feature>
<accession>A0A9P6XQ18</accession>
<sequence length="128" mass="13334">MPASSGGAAVAPHGPQRYAARGLPPAPGPAGTGSRPAPTLLHGPGFRPASPRTFRVRPACSPALPAAPPRRWRVQTARRLPCAGSCSFHIPVVVQRIRSHLLAQALQGTGDMFFHGLGSTPRARARAV</sequence>
<evidence type="ECO:0000313" key="3">
    <source>
        <dbReference type="Proteomes" id="UP000740926"/>
    </source>
</evidence>
<proteinExistence type="predicted"/>
<gene>
    <name evidence="2" type="ORF">G6F50_017475</name>
</gene>
<reference evidence="2 3" key="1">
    <citation type="journal article" date="2020" name="Microb. Genom.">
        <title>Genetic diversity of clinical and environmental Mucorales isolates obtained from an investigation of mucormycosis cases among solid organ transplant recipients.</title>
        <authorList>
            <person name="Nguyen M.H."/>
            <person name="Kaul D."/>
            <person name="Muto C."/>
            <person name="Cheng S.J."/>
            <person name="Richter R.A."/>
            <person name="Bruno V.M."/>
            <person name="Liu G."/>
            <person name="Beyhan S."/>
            <person name="Sundermann A.J."/>
            <person name="Mounaud S."/>
            <person name="Pasculle A.W."/>
            <person name="Nierman W.C."/>
            <person name="Driscoll E."/>
            <person name="Cumbie R."/>
            <person name="Clancy C.J."/>
            <person name="Dupont C.L."/>
        </authorList>
    </citation>
    <scope>NUCLEOTIDE SEQUENCE [LARGE SCALE GENOMIC DNA]</scope>
    <source>
        <strain evidence="2 3">GL24</strain>
    </source>
</reference>
<protein>
    <submittedName>
        <fullName evidence="2">Uncharacterized protein</fullName>
    </submittedName>
</protein>
<organism evidence="2 3">
    <name type="scientific">Rhizopus delemar</name>
    <dbReference type="NCBI Taxonomy" id="936053"/>
    <lineage>
        <taxon>Eukaryota</taxon>
        <taxon>Fungi</taxon>
        <taxon>Fungi incertae sedis</taxon>
        <taxon>Mucoromycota</taxon>
        <taxon>Mucoromycotina</taxon>
        <taxon>Mucoromycetes</taxon>
        <taxon>Mucorales</taxon>
        <taxon>Mucorineae</taxon>
        <taxon>Rhizopodaceae</taxon>
        <taxon>Rhizopus</taxon>
    </lineage>
</organism>
<evidence type="ECO:0000256" key="1">
    <source>
        <dbReference type="SAM" id="MobiDB-lite"/>
    </source>
</evidence>